<accession>A0AB36CK55</accession>
<protein>
    <submittedName>
        <fullName evidence="1">Eco47II family restriction endonuclease</fullName>
    </submittedName>
</protein>
<dbReference type="AlphaFoldDB" id="A0AB36CK55"/>
<dbReference type="GO" id="GO:0009036">
    <property type="term" value="F:type II site-specific deoxyribonuclease activity"/>
    <property type="evidence" value="ECO:0007669"/>
    <property type="project" value="InterPro"/>
</dbReference>
<dbReference type="Proteomes" id="UP000544551">
    <property type="component" value="Unassembled WGS sequence"/>
</dbReference>
<evidence type="ECO:0000313" key="1">
    <source>
        <dbReference type="EMBL" id="NME89200.1"/>
    </source>
</evidence>
<reference evidence="1 2" key="1">
    <citation type="submission" date="2020-04" db="EMBL/GenBank/DDBJ databases">
        <authorList>
            <person name="Hitch T.C.A."/>
            <person name="Wylensek D."/>
            <person name="Clavel T."/>
        </authorList>
    </citation>
    <scope>NUCLEOTIDE SEQUENCE [LARGE SCALE GENOMIC DNA]</scope>
    <source>
        <strain evidence="1 2">BL-383-APC-3D</strain>
    </source>
</reference>
<keyword evidence="1" id="KW-0255">Endonuclease</keyword>
<name>A0AB36CK55_9CORY</name>
<proteinExistence type="predicted"/>
<sequence>MAVYSVFTDTDIEDTLHVLKYVNTVKSIQNAVGNFHQQVLGNVEGWLDSGATGGVFDIQSKGPVTAAGNRIVFMEVKMRWNTITGSVEKNKHDEFLYAVKSNWGNQYPTVGYLAQIVPKKQTTYDQPWKVSGREANEILRVIDGTTAYHLVTGRSNALEELMEVLPFALNEVISRKSTDQVGQSNNFDVRRLKECVKLAYSASSAFAKTL</sequence>
<dbReference type="GO" id="GO:0009307">
    <property type="term" value="P:DNA restriction-modification system"/>
    <property type="evidence" value="ECO:0007669"/>
    <property type="project" value="InterPro"/>
</dbReference>
<dbReference type="EMBL" id="JABAFZ010000004">
    <property type="protein sequence ID" value="NME89200.1"/>
    <property type="molecule type" value="Genomic_DNA"/>
</dbReference>
<comment type="caution">
    <text evidence="1">The sequence shown here is derived from an EMBL/GenBank/DDBJ whole genome shotgun (WGS) entry which is preliminary data.</text>
</comment>
<organism evidence="1 2">
    <name type="scientific">Corynebacterium stationis</name>
    <dbReference type="NCBI Taxonomy" id="1705"/>
    <lineage>
        <taxon>Bacteria</taxon>
        <taxon>Bacillati</taxon>
        <taxon>Actinomycetota</taxon>
        <taxon>Actinomycetes</taxon>
        <taxon>Mycobacteriales</taxon>
        <taxon>Corynebacteriaceae</taxon>
        <taxon>Corynebacterium</taxon>
    </lineage>
</organism>
<keyword evidence="1" id="KW-0378">Hydrolase</keyword>
<dbReference type="GO" id="GO:0003677">
    <property type="term" value="F:DNA binding"/>
    <property type="evidence" value="ECO:0007669"/>
    <property type="project" value="InterPro"/>
</dbReference>
<dbReference type="InterPro" id="IPR019057">
    <property type="entry name" value="Restrct_endonuc_II_Eco47II"/>
</dbReference>
<evidence type="ECO:0000313" key="2">
    <source>
        <dbReference type="Proteomes" id="UP000544551"/>
    </source>
</evidence>
<dbReference type="RefSeq" id="WP_168969498.1">
    <property type="nucleotide sequence ID" value="NZ_JABAFZ010000004.1"/>
</dbReference>
<gene>
    <name evidence="1" type="ORF">HF853_05855</name>
</gene>
<keyword evidence="1" id="KW-0540">Nuclease</keyword>
<dbReference type="Pfam" id="PF09553">
    <property type="entry name" value="RE_Eco47II"/>
    <property type="match status" value="1"/>
</dbReference>